<dbReference type="STRING" id="349095.SAMN05660299_02515"/>
<name>A0A1H0AGR2_9FIRM</name>
<evidence type="ECO:0000256" key="5">
    <source>
        <dbReference type="ARBA" id="ARBA00022989"/>
    </source>
</evidence>
<feature type="transmembrane region" description="Helical" evidence="7">
    <location>
        <begin position="166"/>
        <end position="185"/>
    </location>
</feature>
<feature type="transmembrane region" description="Helical" evidence="7">
    <location>
        <begin position="122"/>
        <end position="145"/>
    </location>
</feature>
<evidence type="ECO:0000259" key="9">
    <source>
        <dbReference type="Pfam" id="PF16916"/>
    </source>
</evidence>
<keyword evidence="6 7" id="KW-0472">Membrane</keyword>
<protein>
    <submittedName>
        <fullName evidence="10">Cation diffusion facilitator family transporter</fullName>
    </submittedName>
</protein>
<keyword evidence="4 7" id="KW-0812">Transmembrane</keyword>
<dbReference type="Proteomes" id="UP000199309">
    <property type="component" value="Unassembled WGS sequence"/>
</dbReference>
<dbReference type="InterPro" id="IPR058533">
    <property type="entry name" value="Cation_efflux_TM"/>
</dbReference>
<keyword evidence="3" id="KW-0813">Transport</keyword>
<evidence type="ECO:0000256" key="6">
    <source>
        <dbReference type="ARBA" id="ARBA00023136"/>
    </source>
</evidence>
<evidence type="ECO:0000259" key="8">
    <source>
        <dbReference type="Pfam" id="PF01545"/>
    </source>
</evidence>
<keyword evidence="11" id="KW-1185">Reference proteome</keyword>
<dbReference type="RefSeq" id="WP_091652537.1">
    <property type="nucleotide sequence ID" value="NZ_FNHQ01000038.1"/>
</dbReference>
<dbReference type="InterPro" id="IPR050291">
    <property type="entry name" value="CDF_Transporter"/>
</dbReference>
<dbReference type="Gene3D" id="1.20.1510.10">
    <property type="entry name" value="Cation efflux protein transmembrane domain"/>
    <property type="match status" value="1"/>
</dbReference>
<gene>
    <name evidence="10" type="ORF">SAMN05660299_02515</name>
</gene>
<dbReference type="InterPro" id="IPR002524">
    <property type="entry name" value="Cation_efflux"/>
</dbReference>
<evidence type="ECO:0000313" key="11">
    <source>
        <dbReference type="Proteomes" id="UP000199309"/>
    </source>
</evidence>
<dbReference type="SUPFAM" id="SSF160240">
    <property type="entry name" value="Cation efflux protein cytoplasmic domain-like"/>
    <property type="match status" value="1"/>
</dbReference>
<dbReference type="GO" id="GO:0016020">
    <property type="term" value="C:membrane"/>
    <property type="evidence" value="ECO:0007669"/>
    <property type="project" value="UniProtKB-SubCell"/>
</dbReference>
<feature type="domain" description="Cation efflux protein cytoplasmic" evidence="9">
    <location>
        <begin position="222"/>
        <end position="296"/>
    </location>
</feature>
<evidence type="ECO:0000256" key="2">
    <source>
        <dbReference type="ARBA" id="ARBA00008114"/>
    </source>
</evidence>
<dbReference type="PANTHER" id="PTHR43840:SF15">
    <property type="entry name" value="MITOCHONDRIAL METAL TRANSPORTER 1-RELATED"/>
    <property type="match status" value="1"/>
</dbReference>
<feature type="transmembrane region" description="Helical" evidence="7">
    <location>
        <begin position="21"/>
        <end position="43"/>
    </location>
</feature>
<dbReference type="Pfam" id="PF16916">
    <property type="entry name" value="ZT_dimer"/>
    <property type="match status" value="1"/>
</dbReference>
<evidence type="ECO:0000256" key="1">
    <source>
        <dbReference type="ARBA" id="ARBA00004141"/>
    </source>
</evidence>
<dbReference type="GO" id="GO:0008324">
    <property type="term" value="F:monoatomic cation transmembrane transporter activity"/>
    <property type="evidence" value="ECO:0007669"/>
    <property type="project" value="InterPro"/>
</dbReference>
<dbReference type="NCBIfam" id="TIGR01297">
    <property type="entry name" value="CDF"/>
    <property type="match status" value="1"/>
</dbReference>
<feature type="transmembrane region" description="Helical" evidence="7">
    <location>
        <begin position="86"/>
        <end position="110"/>
    </location>
</feature>
<dbReference type="AlphaFoldDB" id="A0A1H0AGR2"/>
<reference evidence="10 11" key="1">
    <citation type="submission" date="2016-10" db="EMBL/GenBank/DDBJ databases">
        <authorList>
            <person name="de Groot N.N."/>
        </authorList>
    </citation>
    <scope>NUCLEOTIDE SEQUENCE [LARGE SCALE GENOMIC DNA]</scope>
    <source>
        <strain evidence="10 11">DSM 16981</strain>
    </source>
</reference>
<dbReference type="Pfam" id="PF01545">
    <property type="entry name" value="Cation_efflux"/>
    <property type="match status" value="1"/>
</dbReference>
<dbReference type="InterPro" id="IPR027469">
    <property type="entry name" value="Cation_efflux_TMD_sf"/>
</dbReference>
<dbReference type="OrthoDB" id="9806522at2"/>
<evidence type="ECO:0000256" key="4">
    <source>
        <dbReference type="ARBA" id="ARBA00022692"/>
    </source>
</evidence>
<dbReference type="PANTHER" id="PTHR43840">
    <property type="entry name" value="MITOCHONDRIAL METAL TRANSPORTER 1-RELATED"/>
    <property type="match status" value="1"/>
</dbReference>
<dbReference type="InterPro" id="IPR027470">
    <property type="entry name" value="Cation_efflux_CTD"/>
</dbReference>
<sequence length="297" mass="32866">MNFILSNNKMSRKSEYVYKGYQLGTVGLLINGFICIAECISGFITNNTALLADAFHNLTDSIFAVVTLGAFLLANRPSSIKYPFGLGRVEYLGAFFLGIVMLGMGVHFIFVSVERSLYPVPYYFNPLVFGLILLSAILKLSYSFFAYRYAKRFNSSIMRASYFDSLIDMVILSLLAVSYIVSQIGNLQMDGMIGGIISIGILWSGYSVVKSAAASLIGMGPNPVLIKTIQTIIQKDVRVKGYHRLLVHDYGIGKTLASVHLEVPAYLSLIQSHRISENIEQAAARENIYLTIHIDPI</sequence>
<comment type="subcellular location">
    <subcellularLocation>
        <location evidence="1">Membrane</location>
        <topology evidence="1">Multi-pass membrane protein</topology>
    </subcellularLocation>
</comment>
<feature type="transmembrane region" description="Helical" evidence="7">
    <location>
        <begin position="191"/>
        <end position="209"/>
    </location>
</feature>
<evidence type="ECO:0000256" key="7">
    <source>
        <dbReference type="SAM" id="Phobius"/>
    </source>
</evidence>
<comment type="similarity">
    <text evidence="2">Belongs to the cation diffusion facilitator (CDF) transporter (TC 2.A.4) family.</text>
</comment>
<organism evidence="10 11">
    <name type="scientific">Megasphaera paucivorans</name>
    <dbReference type="NCBI Taxonomy" id="349095"/>
    <lineage>
        <taxon>Bacteria</taxon>
        <taxon>Bacillati</taxon>
        <taxon>Bacillota</taxon>
        <taxon>Negativicutes</taxon>
        <taxon>Veillonellales</taxon>
        <taxon>Veillonellaceae</taxon>
        <taxon>Megasphaera</taxon>
    </lineage>
</organism>
<dbReference type="Gene3D" id="3.30.70.1350">
    <property type="entry name" value="Cation efflux protein, cytoplasmic domain"/>
    <property type="match status" value="1"/>
</dbReference>
<evidence type="ECO:0000256" key="3">
    <source>
        <dbReference type="ARBA" id="ARBA00022448"/>
    </source>
</evidence>
<dbReference type="EMBL" id="FNHQ01000038">
    <property type="protein sequence ID" value="SDN32243.1"/>
    <property type="molecule type" value="Genomic_DNA"/>
</dbReference>
<feature type="transmembrane region" description="Helical" evidence="7">
    <location>
        <begin position="55"/>
        <end position="74"/>
    </location>
</feature>
<feature type="domain" description="Cation efflux protein transmembrane" evidence="8">
    <location>
        <begin position="26"/>
        <end position="217"/>
    </location>
</feature>
<evidence type="ECO:0000313" key="10">
    <source>
        <dbReference type="EMBL" id="SDN32243.1"/>
    </source>
</evidence>
<dbReference type="InterPro" id="IPR036837">
    <property type="entry name" value="Cation_efflux_CTD_sf"/>
</dbReference>
<keyword evidence="5 7" id="KW-1133">Transmembrane helix</keyword>
<accession>A0A1H0AGR2</accession>
<dbReference type="SUPFAM" id="SSF161111">
    <property type="entry name" value="Cation efflux protein transmembrane domain-like"/>
    <property type="match status" value="1"/>
</dbReference>
<proteinExistence type="inferred from homology"/>